<evidence type="ECO:0000313" key="3">
    <source>
        <dbReference type="Proteomes" id="UP000018001"/>
    </source>
</evidence>
<evidence type="ECO:0000313" key="2">
    <source>
        <dbReference type="EMBL" id="GAD99002.1"/>
    </source>
</evidence>
<accession>V5GDK0</accession>
<dbReference type="OrthoDB" id="10595394at2759"/>
<keyword evidence="3" id="KW-1185">Reference proteome</keyword>
<dbReference type="EMBL" id="BAUL01000272">
    <property type="protein sequence ID" value="GAD99002.1"/>
    <property type="molecule type" value="Genomic_DNA"/>
</dbReference>
<dbReference type="HOGENOM" id="CLU_1142462_0_0_1"/>
<feature type="region of interest" description="Disordered" evidence="1">
    <location>
        <begin position="1"/>
        <end position="90"/>
    </location>
</feature>
<sequence length="243" mass="26633">MSIWRQWVSKRPGASNGVDGQSSQHRHAGFSSDPAGRLEKRSGDGRSYPVWQNGAESSTDSDRWRAQERRRAVHAEVRQRNGSRRTRAGPARALQRALVYEPVLLANKVIFQGPSRRPFILLATESTESRMSRLLSRMPAAAPIASPRRAPKCLQECLRGNETSAPKAFSSLSRSARTIPSKASPGPSRELYAYQTLARVSVCHVVAHTAKEPHADSESMTQSDASNTVHLAALESGVGRRAV</sequence>
<name>V5GDK0_BYSSN</name>
<feature type="compositionally biased region" description="Basic and acidic residues" evidence="1">
    <location>
        <begin position="60"/>
        <end position="79"/>
    </location>
</feature>
<dbReference type="Proteomes" id="UP000018001">
    <property type="component" value="Unassembled WGS sequence"/>
</dbReference>
<evidence type="ECO:0000256" key="1">
    <source>
        <dbReference type="SAM" id="MobiDB-lite"/>
    </source>
</evidence>
<dbReference type="InParanoid" id="V5GDK0"/>
<organism evidence="2 3">
    <name type="scientific">Byssochlamys spectabilis (strain No. 5 / NBRC 109023)</name>
    <name type="common">Paecilomyces variotii</name>
    <dbReference type="NCBI Taxonomy" id="1356009"/>
    <lineage>
        <taxon>Eukaryota</taxon>
        <taxon>Fungi</taxon>
        <taxon>Dikarya</taxon>
        <taxon>Ascomycota</taxon>
        <taxon>Pezizomycotina</taxon>
        <taxon>Eurotiomycetes</taxon>
        <taxon>Eurotiomycetidae</taxon>
        <taxon>Eurotiales</taxon>
        <taxon>Thermoascaceae</taxon>
        <taxon>Paecilomyces</taxon>
    </lineage>
</organism>
<comment type="caution">
    <text evidence="2">The sequence shown here is derived from an EMBL/GenBank/DDBJ whole genome shotgun (WGS) entry which is preliminary data.</text>
</comment>
<dbReference type="AlphaFoldDB" id="V5GDK0"/>
<protein>
    <submittedName>
        <fullName evidence="2">Uncharacterized protein</fullName>
    </submittedName>
</protein>
<proteinExistence type="predicted"/>
<gene>
    <name evidence="2" type="ORF">PVAR5_7707</name>
</gene>
<reference evidence="3" key="1">
    <citation type="journal article" date="2014" name="Genome Announc.">
        <title>Draft genome sequence of the formaldehyde-resistant fungus Byssochlamys spectabilis No. 5 (anamorph Paecilomyces variotii No. 5) (NBRC109023).</title>
        <authorList>
            <person name="Oka T."/>
            <person name="Ekino K."/>
            <person name="Fukuda K."/>
            <person name="Nomura Y."/>
        </authorList>
    </citation>
    <scope>NUCLEOTIDE SEQUENCE [LARGE SCALE GENOMIC DNA]</scope>
    <source>
        <strain evidence="3">No. 5 / NBRC 109023</strain>
    </source>
</reference>